<sequence>MATENGCKEGQLPFVYLGLSIGSKMNSLEGWKVLLDKFTKKLGTWKRNSLDRGTPHLIQKVNWVAWDICLNSMENGGLGIRSFRAQNVALLAKWWWQFKNEKKNALWKNIINAFPALPGASDKVGGEKRTELVWLRTDCHVTKWVRLGARIGVHHSHVKESTTIYRNCKTDAIKYVSKEVRRLSGSMQQLNGGLRS</sequence>
<comment type="caution">
    <text evidence="1">The sequence shown here is derived from an EMBL/GenBank/DDBJ whole genome shotgun (WGS) entry which is preliminary data.</text>
</comment>
<dbReference type="AlphaFoldDB" id="A0AA38TIB5"/>
<evidence type="ECO:0000313" key="1">
    <source>
        <dbReference type="EMBL" id="KAJ9557493.1"/>
    </source>
</evidence>
<organism evidence="1 2">
    <name type="scientific">Centaurea solstitialis</name>
    <name type="common">yellow star-thistle</name>
    <dbReference type="NCBI Taxonomy" id="347529"/>
    <lineage>
        <taxon>Eukaryota</taxon>
        <taxon>Viridiplantae</taxon>
        <taxon>Streptophyta</taxon>
        <taxon>Embryophyta</taxon>
        <taxon>Tracheophyta</taxon>
        <taxon>Spermatophyta</taxon>
        <taxon>Magnoliopsida</taxon>
        <taxon>eudicotyledons</taxon>
        <taxon>Gunneridae</taxon>
        <taxon>Pentapetalae</taxon>
        <taxon>asterids</taxon>
        <taxon>campanulids</taxon>
        <taxon>Asterales</taxon>
        <taxon>Asteraceae</taxon>
        <taxon>Carduoideae</taxon>
        <taxon>Cardueae</taxon>
        <taxon>Centaureinae</taxon>
        <taxon>Centaurea</taxon>
    </lineage>
</organism>
<dbReference type="EMBL" id="JARYMX010000003">
    <property type="protein sequence ID" value="KAJ9557493.1"/>
    <property type="molecule type" value="Genomic_DNA"/>
</dbReference>
<protein>
    <submittedName>
        <fullName evidence="1">Uncharacterized protein</fullName>
    </submittedName>
</protein>
<accession>A0AA38TIB5</accession>
<keyword evidence="2" id="KW-1185">Reference proteome</keyword>
<reference evidence="1" key="1">
    <citation type="submission" date="2023-03" db="EMBL/GenBank/DDBJ databases">
        <title>Chromosome-scale reference genome and RAD-based genetic map of yellow starthistle (Centaurea solstitialis) reveal putative structural variation and QTLs associated with invader traits.</title>
        <authorList>
            <person name="Reatini B."/>
            <person name="Cang F.A."/>
            <person name="Jiang Q."/>
            <person name="Mckibben M.T.W."/>
            <person name="Barker M.S."/>
            <person name="Rieseberg L.H."/>
            <person name="Dlugosch K.M."/>
        </authorList>
    </citation>
    <scope>NUCLEOTIDE SEQUENCE</scope>
    <source>
        <strain evidence="1">CAN-66</strain>
        <tissue evidence="1">Leaf</tissue>
    </source>
</reference>
<dbReference type="Proteomes" id="UP001172457">
    <property type="component" value="Chromosome 3"/>
</dbReference>
<dbReference type="PANTHER" id="PTHR33116:SF78">
    <property type="entry name" value="OS12G0587133 PROTEIN"/>
    <property type="match status" value="1"/>
</dbReference>
<evidence type="ECO:0000313" key="2">
    <source>
        <dbReference type="Proteomes" id="UP001172457"/>
    </source>
</evidence>
<proteinExistence type="predicted"/>
<dbReference type="PANTHER" id="PTHR33116">
    <property type="entry name" value="REVERSE TRANSCRIPTASE ZINC-BINDING DOMAIN-CONTAINING PROTEIN-RELATED-RELATED"/>
    <property type="match status" value="1"/>
</dbReference>
<name>A0AA38TIB5_9ASTR</name>
<gene>
    <name evidence="1" type="ORF">OSB04_012107</name>
</gene>